<evidence type="ECO:0000313" key="2">
    <source>
        <dbReference type="EMBL" id="JAD54815.1"/>
    </source>
</evidence>
<name>A0A0A9B0V9_ARUDO</name>
<reference evidence="2" key="2">
    <citation type="journal article" date="2015" name="Data Brief">
        <title>Shoot transcriptome of the giant reed, Arundo donax.</title>
        <authorList>
            <person name="Barrero R.A."/>
            <person name="Guerrero F.D."/>
            <person name="Moolhuijzen P."/>
            <person name="Goolsby J.A."/>
            <person name="Tidwell J."/>
            <person name="Bellgard S.E."/>
            <person name="Bellgard M.I."/>
        </authorList>
    </citation>
    <scope>NUCLEOTIDE SEQUENCE</scope>
    <source>
        <tissue evidence="2">Shoot tissue taken approximately 20 cm above the soil surface</tissue>
    </source>
</reference>
<evidence type="ECO:0000256" key="1">
    <source>
        <dbReference type="SAM" id="MobiDB-lite"/>
    </source>
</evidence>
<proteinExistence type="predicted"/>
<sequence length="23" mass="2516">MSAADNLIIPGRRRLDTETAGEE</sequence>
<organism evidence="2">
    <name type="scientific">Arundo donax</name>
    <name type="common">Giant reed</name>
    <name type="synonym">Donax arundinaceus</name>
    <dbReference type="NCBI Taxonomy" id="35708"/>
    <lineage>
        <taxon>Eukaryota</taxon>
        <taxon>Viridiplantae</taxon>
        <taxon>Streptophyta</taxon>
        <taxon>Embryophyta</taxon>
        <taxon>Tracheophyta</taxon>
        <taxon>Spermatophyta</taxon>
        <taxon>Magnoliopsida</taxon>
        <taxon>Liliopsida</taxon>
        <taxon>Poales</taxon>
        <taxon>Poaceae</taxon>
        <taxon>PACMAD clade</taxon>
        <taxon>Arundinoideae</taxon>
        <taxon>Arundineae</taxon>
        <taxon>Arundo</taxon>
    </lineage>
</organism>
<feature type="region of interest" description="Disordered" evidence="1">
    <location>
        <begin position="1"/>
        <end position="23"/>
    </location>
</feature>
<protein>
    <submittedName>
        <fullName evidence="2">Uncharacterized protein</fullName>
    </submittedName>
</protein>
<dbReference type="AlphaFoldDB" id="A0A0A9B0V9"/>
<dbReference type="EMBL" id="GBRH01243080">
    <property type="protein sequence ID" value="JAD54815.1"/>
    <property type="molecule type" value="Transcribed_RNA"/>
</dbReference>
<reference evidence="2" key="1">
    <citation type="submission" date="2014-09" db="EMBL/GenBank/DDBJ databases">
        <authorList>
            <person name="Magalhaes I.L.F."/>
            <person name="Oliveira U."/>
            <person name="Santos F.R."/>
            <person name="Vidigal T.H.D.A."/>
            <person name="Brescovit A.D."/>
            <person name="Santos A.J."/>
        </authorList>
    </citation>
    <scope>NUCLEOTIDE SEQUENCE</scope>
    <source>
        <tissue evidence="2">Shoot tissue taken approximately 20 cm above the soil surface</tissue>
    </source>
</reference>
<accession>A0A0A9B0V9</accession>